<keyword evidence="4" id="KW-1185">Reference proteome</keyword>
<organism evidence="3 4">
    <name type="scientific">Propioniciclava soli</name>
    <dbReference type="NCBI Taxonomy" id="2775081"/>
    <lineage>
        <taxon>Bacteria</taxon>
        <taxon>Bacillati</taxon>
        <taxon>Actinomycetota</taxon>
        <taxon>Actinomycetes</taxon>
        <taxon>Propionibacteriales</taxon>
        <taxon>Propionibacteriaceae</taxon>
        <taxon>Propioniciclava</taxon>
    </lineage>
</organism>
<evidence type="ECO:0000313" key="4">
    <source>
        <dbReference type="Proteomes" id="UP001434337"/>
    </source>
</evidence>
<proteinExistence type="predicted"/>
<feature type="region of interest" description="Disordered" evidence="1">
    <location>
        <begin position="317"/>
        <end position="342"/>
    </location>
</feature>
<accession>A0ABZ3C3S6</accession>
<gene>
    <name evidence="3" type="ORF">PCC79_10640</name>
</gene>
<feature type="region of interest" description="Disordered" evidence="1">
    <location>
        <begin position="107"/>
        <end position="131"/>
    </location>
</feature>
<reference evidence="3 4" key="1">
    <citation type="journal article" date="2023" name="Environ Microbiome">
        <title>A coral-associated actinobacterium mitigates coral bleaching under heat stress.</title>
        <authorList>
            <person name="Li J."/>
            <person name="Zou Y."/>
            <person name="Li Q."/>
            <person name="Zhang J."/>
            <person name="Bourne D.G."/>
            <person name="Lyu Y."/>
            <person name="Liu C."/>
            <person name="Zhang S."/>
        </authorList>
    </citation>
    <scope>NUCLEOTIDE SEQUENCE [LARGE SCALE GENOMIC DNA]</scope>
    <source>
        <strain evidence="3 4">SCSIO 13291</strain>
    </source>
</reference>
<evidence type="ECO:0000313" key="3">
    <source>
        <dbReference type="EMBL" id="WZW97371.1"/>
    </source>
</evidence>
<evidence type="ECO:0000256" key="2">
    <source>
        <dbReference type="SAM" id="Phobius"/>
    </source>
</evidence>
<dbReference type="EMBL" id="CP115965">
    <property type="protein sequence ID" value="WZW97371.1"/>
    <property type="molecule type" value="Genomic_DNA"/>
</dbReference>
<feature type="transmembrane region" description="Helical" evidence="2">
    <location>
        <begin position="48"/>
        <end position="70"/>
    </location>
</feature>
<dbReference type="Proteomes" id="UP001434337">
    <property type="component" value="Chromosome"/>
</dbReference>
<dbReference type="RefSeq" id="WP_342371805.1">
    <property type="nucleotide sequence ID" value="NZ_CP115965.1"/>
</dbReference>
<sequence length="342" mass="37024">MVDLIERTKPTEAGLTAEWTPEARQEVLGRVLAGEVPRMRSGRRAWPAAVAASLLAGLMLAPPAALPGWFFNTAAAEELAGVARAARELPPLEWVDGQFLRVRTIETQDRGSLEPGSDAAEEEFGPDGQRRVTYDDFHTPDGWTWSDRLVNGASERYIFPPGWGWTRPDYAAGMPTEAHLLDVFLRARVLGSTSQDEAVFVAIGDMLKQEAAPPSIRAAAIGVLGLNPKVTVHQGDDPEGREALTVTFTDEAQRPGMSQHLYLDRETGVLLASAIDYPEGHYQRVVTSREVVDSLPADLAAALGTEKTGKAIMDGQTTIIPDNAGPDPVPVPEQTYTPAPKR</sequence>
<keyword evidence="2" id="KW-0472">Membrane</keyword>
<evidence type="ECO:0000256" key="1">
    <source>
        <dbReference type="SAM" id="MobiDB-lite"/>
    </source>
</evidence>
<protein>
    <submittedName>
        <fullName evidence="3">Uncharacterized protein</fullName>
    </submittedName>
</protein>
<keyword evidence="2" id="KW-1133">Transmembrane helix</keyword>
<name>A0ABZ3C3S6_9ACTN</name>
<keyword evidence="2" id="KW-0812">Transmembrane</keyword>